<accession>A0ABD6BTZ9</accession>
<name>A0ABD6BTZ9_9EURY</name>
<evidence type="ECO:0000313" key="1">
    <source>
        <dbReference type="EMBL" id="MFD1568080.1"/>
    </source>
</evidence>
<protein>
    <submittedName>
        <fullName evidence="1">MBL fold metallo-hydrolase</fullName>
    </submittedName>
</protein>
<evidence type="ECO:0000313" key="2">
    <source>
        <dbReference type="Proteomes" id="UP001597139"/>
    </source>
</evidence>
<proteinExistence type="predicted"/>
<comment type="caution">
    <text evidence="1">The sequence shown here is derived from an EMBL/GenBank/DDBJ whole genome shotgun (WGS) entry which is preliminary data.</text>
</comment>
<organism evidence="1 2">
    <name type="scientific">Halolamina litorea</name>
    <dbReference type="NCBI Taxonomy" id="1515593"/>
    <lineage>
        <taxon>Archaea</taxon>
        <taxon>Methanobacteriati</taxon>
        <taxon>Methanobacteriota</taxon>
        <taxon>Stenosarchaea group</taxon>
        <taxon>Halobacteria</taxon>
        <taxon>Halobacteriales</taxon>
        <taxon>Haloferacaceae</taxon>
    </lineage>
</organism>
<dbReference type="InterPro" id="IPR036866">
    <property type="entry name" value="RibonucZ/Hydroxyglut_hydro"/>
</dbReference>
<keyword evidence="2" id="KW-1185">Reference proteome</keyword>
<sequence length="260" mass="27486">MTVRHDGLQVTWYGYATTRIETEGGFVAYLDPGRYGVLTGDWTPVGGGNPKEAAHPRATDFRPEDADLVCVTHDHHYDSDGIERVANEETTVVVYEGVDPAGIGRDVGPVEELPGEVVRTGEADHLAVDGVDGGDVDVWSVPAYNDPAGPRADADGTVPHPKGFGVGYRLSIGGTSVFWPGDSDALDAFAELSVSLFLANIAGTVVSTAAESADLAERMDPDLVLPVHYNTIEALQADSGAFARDVAKRGVPVVLDEREG</sequence>
<dbReference type="EMBL" id="JBHUCZ010000010">
    <property type="protein sequence ID" value="MFD1568080.1"/>
    <property type="molecule type" value="Genomic_DNA"/>
</dbReference>
<dbReference type="SUPFAM" id="SSF56281">
    <property type="entry name" value="Metallo-hydrolase/oxidoreductase"/>
    <property type="match status" value="1"/>
</dbReference>
<dbReference type="RefSeq" id="WP_267647939.1">
    <property type="nucleotide sequence ID" value="NZ_JANHGR010000002.1"/>
</dbReference>
<reference evidence="1 2" key="1">
    <citation type="journal article" date="2019" name="Int. J. Syst. Evol. Microbiol.">
        <title>The Global Catalogue of Microorganisms (GCM) 10K type strain sequencing project: providing services to taxonomists for standard genome sequencing and annotation.</title>
        <authorList>
            <consortium name="The Broad Institute Genomics Platform"/>
            <consortium name="The Broad Institute Genome Sequencing Center for Infectious Disease"/>
            <person name="Wu L."/>
            <person name="Ma J."/>
        </authorList>
    </citation>
    <scope>NUCLEOTIDE SEQUENCE [LARGE SCALE GENOMIC DNA]</scope>
    <source>
        <strain evidence="1 2">CGMCC 1.12859</strain>
    </source>
</reference>
<dbReference type="PANTHER" id="PTHR43546:SF8">
    <property type="entry name" value="METALLO-BETA-LACTAMASE DOMAIN-CONTAINING PROTEIN"/>
    <property type="match status" value="1"/>
</dbReference>
<dbReference type="Proteomes" id="UP001597139">
    <property type="component" value="Unassembled WGS sequence"/>
</dbReference>
<dbReference type="PANTHER" id="PTHR43546">
    <property type="entry name" value="UPF0173 METAL-DEPENDENT HYDROLASE MJ1163-RELATED"/>
    <property type="match status" value="1"/>
</dbReference>
<dbReference type="Gene3D" id="3.60.15.10">
    <property type="entry name" value="Ribonuclease Z/Hydroxyacylglutathione hydrolase-like"/>
    <property type="match status" value="1"/>
</dbReference>
<dbReference type="Pfam" id="PF13483">
    <property type="entry name" value="Lactamase_B_3"/>
    <property type="match status" value="1"/>
</dbReference>
<dbReference type="AlphaFoldDB" id="A0ABD6BTZ9"/>
<gene>
    <name evidence="1" type="ORF">ACFSAU_11300</name>
</gene>
<dbReference type="InterPro" id="IPR050114">
    <property type="entry name" value="UPF0173_UPF0282_UlaG_hydrolase"/>
</dbReference>